<keyword evidence="1" id="KW-1133">Transmembrane helix</keyword>
<protein>
    <recommendedName>
        <fullName evidence="4">Sodium:proton antiporter</fullName>
    </recommendedName>
</protein>
<feature type="transmembrane region" description="Helical" evidence="1">
    <location>
        <begin position="32"/>
        <end position="51"/>
    </location>
</feature>
<dbReference type="InterPro" id="IPR046291">
    <property type="entry name" value="DUF6328"/>
</dbReference>
<dbReference type="EMBL" id="FZOD01000012">
    <property type="protein sequence ID" value="SNS59737.1"/>
    <property type="molecule type" value="Genomic_DNA"/>
</dbReference>
<keyword evidence="3" id="KW-1185">Reference proteome</keyword>
<dbReference type="RefSeq" id="WP_089207850.1">
    <property type="nucleotide sequence ID" value="NZ_FZOD01000012.1"/>
</dbReference>
<feature type="transmembrane region" description="Helical" evidence="1">
    <location>
        <begin position="132"/>
        <end position="152"/>
    </location>
</feature>
<dbReference type="Proteomes" id="UP000198282">
    <property type="component" value="Unassembled WGS sequence"/>
</dbReference>
<evidence type="ECO:0008006" key="4">
    <source>
        <dbReference type="Google" id="ProtNLM"/>
    </source>
</evidence>
<proteinExistence type="predicted"/>
<sequence length="171" mass="19177">MDSRNPELERSEPGESEKERVDRELIELLQELRVSTTGIQVLFAFLLILPFQQRFSEVGTLGYRLFFVALLSGAVASVCFIAPAAQHRLLFRTSLKEMMLRRANRIGIVGLVFLMVSMASAIALVVDVVINDLAAVIFSGAVALVAIWLWLLQPILDLHRLRTARGRRSSR</sequence>
<evidence type="ECO:0000313" key="3">
    <source>
        <dbReference type="Proteomes" id="UP000198282"/>
    </source>
</evidence>
<accession>A0A239FRZ6</accession>
<name>A0A239FRZ6_9ACTN</name>
<evidence type="ECO:0000256" key="1">
    <source>
        <dbReference type="SAM" id="Phobius"/>
    </source>
</evidence>
<organism evidence="2 3">
    <name type="scientific">Streptosporangium subroseum</name>
    <dbReference type="NCBI Taxonomy" id="106412"/>
    <lineage>
        <taxon>Bacteria</taxon>
        <taxon>Bacillati</taxon>
        <taxon>Actinomycetota</taxon>
        <taxon>Actinomycetes</taxon>
        <taxon>Streptosporangiales</taxon>
        <taxon>Streptosporangiaceae</taxon>
        <taxon>Streptosporangium</taxon>
    </lineage>
</organism>
<evidence type="ECO:0000313" key="2">
    <source>
        <dbReference type="EMBL" id="SNS59737.1"/>
    </source>
</evidence>
<gene>
    <name evidence="2" type="ORF">SAMN05216276_101266</name>
</gene>
<keyword evidence="1" id="KW-0472">Membrane</keyword>
<dbReference type="Pfam" id="PF19853">
    <property type="entry name" value="DUF6328"/>
    <property type="match status" value="1"/>
</dbReference>
<keyword evidence="1" id="KW-0812">Transmembrane</keyword>
<feature type="transmembrane region" description="Helical" evidence="1">
    <location>
        <begin position="106"/>
        <end position="126"/>
    </location>
</feature>
<feature type="transmembrane region" description="Helical" evidence="1">
    <location>
        <begin position="63"/>
        <end position="85"/>
    </location>
</feature>
<dbReference type="AlphaFoldDB" id="A0A239FRZ6"/>
<reference evidence="2 3" key="1">
    <citation type="submission" date="2017-06" db="EMBL/GenBank/DDBJ databases">
        <authorList>
            <person name="Kim H.J."/>
            <person name="Triplett B.A."/>
        </authorList>
    </citation>
    <scope>NUCLEOTIDE SEQUENCE [LARGE SCALE GENOMIC DNA]</scope>
    <source>
        <strain evidence="2 3">CGMCC 4.2132</strain>
    </source>
</reference>